<feature type="compositionally biased region" description="Low complexity" evidence="6">
    <location>
        <begin position="164"/>
        <end position="179"/>
    </location>
</feature>
<evidence type="ECO:0000259" key="7">
    <source>
        <dbReference type="PROSITE" id="PS50115"/>
    </source>
</evidence>
<dbReference type="PANTHER" id="PTHR45686">
    <property type="entry name" value="ADP-RIBOSYLATION FACTOR GTPASE ACTIVATING PROTEIN 3, ISOFORM H-RELATED"/>
    <property type="match status" value="1"/>
</dbReference>
<dbReference type="InterPro" id="IPR038508">
    <property type="entry name" value="ArfGAP_dom_sf"/>
</dbReference>
<dbReference type="FunFam" id="1.10.220.150:FF:000013">
    <property type="entry name" value="Putative Arf GTPase-activating protein"/>
    <property type="match status" value="1"/>
</dbReference>
<dbReference type="SMART" id="SM00105">
    <property type="entry name" value="ArfGap"/>
    <property type="match status" value="1"/>
</dbReference>
<evidence type="ECO:0000256" key="6">
    <source>
        <dbReference type="SAM" id="MobiDB-lite"/>
    </source>
</evidence>
<dbReference type="SUPFAM" id="SSF57863">
    <property type="entry name" value="ArfGap/RecO-like zinc finger"/>
    <property type="match status" value="1"/>
</dbReference>
<gene>
    <name evidence="8" type="ORF">GSI_02689</name>
</gene>
<dbReference type="InterPro" id="IPR001164">
    <property type="entry name" value="ArfGAP_dom"/>
</dbReference>
<dbReference type="PROSITE" id="PS50115">
    <property type="entry name" value="ARFGAP"/>
    <property type="match status" value="1"/>
</dbReference>
<dbReference type="Proteomes" id="UP000230002">
    <property type="component" value="Unassembled WGS sequence"/>
</dbReference>
<comment type="caution">
    <text evidence="8">The sequence shown here is derived from an EMBL/GenBank/DDBJ whole genome shotgun (WGS) entry which is preliminary data.</text>
</comment>
<dbReference type="AlphaFoldDB" id="A0A2G8SMB0"/>
<reference evidence="8 9" key="1">
    <citation type="journal article" date="2015" name="Sci. Rep.">
        <title>Chromosome-level genome map provides insights into diverse defense mechanisms in the medicinal fungus Ganoderma sinense.</title>
        <authorList>
            <person name="Zhu Y."/>
            <person name="Xu J."/>
            <person name="Sun C."/>
            <person name="Zhou S."/>
            <person name="Xu H."/>
            <person name="Nelson D.R."/>
            <person name="Qian J."/>
            <person name="Song J."/>
            <person name="Luo H."/>
            <person name="Xiang L."/>
            <person name="Li Y."/>
            <person name="Xu Z."/>
            <person name="Ji A."/>
            <person name="Wang L."/>
            <person name="Lu S."/>
            <person name="Hayward A."/>
            <person name="Sun W."/>
            <person name="Li X."/>
            <person name="Schwartz D.C."/>
            <person name="Wang Y."/>
            <person name="Chen S."/>
        </authorList>
    </citation>
    <scope>NUCLEOTIDE SEQUENCE [LARGE SCALE GENOMIC DNA]</scope>
    <source>
        <strain evidence="8 9">ZZ0214-1</strain>
    </source>
</reference>
<keyword evidence="3 5" id="KW-0863">Zinc-finger</keyword>
<evidence type="ECO:0000256" key="1">
    <source>
        <dbReference type="ARBA" id="ARBA00022468"/>
    </source>
</evidence>
<dbReference type="STRING" id="1077348.A0A2G8SMB0"/>
<feature type="compositionally biased region" description="Low complexity" evidence="6">
    <location>
        <begin position="222"/>
        <end position="235"/>
    </location>
</feature>
<feature type="compositionally biased region" description="Basic and acidic residues" evidence="6">
    <location>
        <begin position="256"/>
        <end position="269"/>
    </location>
</feature>
<dbReference type="OrthoDB" id="983479at2759"/>
<evidence type="ECO:0000256" key="4">
    <source>
        <dbReference type="ARBA" id="ARBA00022833"/>
    </source>
</evidence>
<organism evidence="8 9">
    <name type="scientific">Ganoderma sinense ZZ0214-1</name>
    <dbReference type="NCBI Taxonomy" id="1077348"/>
    <lineage>
        <taxon>Eukaryota</taxon>
        <taxon>Fungi</taxon>
        <taxon>Dikarya</taxon>
        <taxon>Basidiomycota</taxon>
        <taxon>Agaricomycotina</taxon>
        <taxon>Agaricomycetes</taxon>
        <taxon>Polyporales</taxon>
        <taxon>Polyporaceae</taxon>
        <taxon>Ganoderma</taxon>
    </lineage>
</organism>
<dbReference type="GO" id="GO:0008270">
    <property type="term" value="F:zinc ion binding"/>
    <property type="evidence" value="ECO:0007669"/>
    <property type="project" value="UniProtKB-KW"/>
</dbReference>
<name>A0A2G8SMB0_9APHY</name>
<feature type="region of interest" description="Disordered" evidence="6">
    <location>
        <begin position="142"/>
        <end position="269"/>
    </location>
</feature>
<keyword evidence="1" id="KW-0343">GTPase activation</keyword>
<evidence type="ECO:0000313" key="9">
    <source>
        <dbReference type="Proteomes" id="UP000230002"/>
    </source>
</evidence>
<protein>
    <recommendedName>
        <fullName evidence="7">Arf-GAP domain-containing protein</fullName>
    </recommendedName>
</protein>
<dbReference type="EMBL" id="AYKW01000004">
    <property type="protein sequence ID" value="PIL34902.1"/>
    <property type="molecule type" value="Genomic_DNA"/>
</dbReference>
<keyword evidence="2" id="KW-0479">Metal-binding</keyword>
<dbReference type="Gene3D" id="1.10.220.150">
    <property type="entry name" value="Arf GTPase activating protein"/>
    <property type="match status" value="1"/>
</dbReference>
<dbReference type="GO" id="GO:0000139">
    <property type="term" value="C:Golgi membrane"/>
    <property type="evidence" value="ECO:0007669"/>
    <property type="project" value="GOC"/>
</dbReference>
<keyword evidence="9" id="KW-1185">Reference proteome</keyword>
<evidence type="ECO:0000256" key="2">
    <source>
        <dbReference type="ARBA" id="ARBA00022723"/>
    </source>
</evidence>
<dbReference type="Pfam" id="PF01412">
    <property type="entry name" value="ArfGap"/>
    <property type="match status" value="1"/>
</dbReference>
<feature type="compositionally biased region" description="Low complexity" evidence="6">
    <location>
        <begin position="194"/>
        <end position="215"/>
    </location>
</feature>
<dbReference type="PRINTS" id="PR00405">
    <property type="entry name" value="REVINTRACTNG"/>
</dbReference>
<evidence type="ECO:0000256" key="3">
    <source>
        <dbReference type="ARBA" id="ARBA00022771"/>
    </source>
</evidence>
<dbReference type="InterPro" id="IPR037278">
    <property type="entry name" value="ARFGAP/RecO"/>
</dbReference>
<dbReference type="GO" id="GO:0005096">
    <property type="term" value="F:GTPase activator activity"/>
    <property type="evidence" value="ECO:0007669"/>
    <property type="project" value="UniProtKB-KW"/>
</dbReference>
<dbReference type="GO" id="GO:0048205">
    <property type="term" value="P:COPI coating of Golgi vesicle"/>
    <property type="evidence" value="ECO:0007669"/>
    <property type="project" value="TreeGrafter"/>
</dbReference>
<feature type="compositionally biased region" description="Low complexity" evidence="6">
    <location>
        <begin position="291"/>
        <end position="317"/>
    </location>
</feature>
<dbReference type="PANTHER" id="PTHR45686:SF4">
    <property type="entry name" value="ADP-RIBOSYLATION FACTOR GTPASE ACTIVATING PROTEIN 3, ISOFORM H"/>
    <property type="match status" value="1"/>
</dbReference>
<dbReference type="CDD" id="cd08831">
    <property type="entry name" value="ArfGap_ArfGap2_3_like"/>
    <property type="match status" value="1"/>
</dbReference>
<accession>A0A2G8SMB0</accession>
<evidence type="ECO:0000256" key="5">
    <source>
        <dbReference type="PROSITE-ProRule" id="PRU00288"/>
    </source>
</evidence>
<sequence length="475" mass="50236">MSDPTKAESEQVFKVLKAQKGNKMCFDCQARNPTWSSVTFGVYICLDCSSVHRNMGVHISFVRSTNLDSWQLNQLRTMKVGGNTSATDFFNKHGGSALLNDSDTKKKYSSRVAELYKEELARRVKDDAARFPEKVVVEGAEAAATPSAQGGEDDFFSSWDKPAVKSSPAASSKSASPPVIGKASSLGNAPRTVSSASLRSTSASSLGSSKPASKLGAARLNSSSSSITSSASAAQKKSKLGGLGAKKAAAPVNFEEAERKATEEAERIRQLGYDREREKAEEEERVRVAAEQAAANKAKTTAAATKSTPVASSTVATPKGNAQDMERLGMGFKRLGFGAVPAAAASASAAASEDAPTFAREKFGNQKAISSDMYFGRNSYDPQAIAEAQTRLQSFQGAQSISSNQYFGREEEEDSGVGHPVDGGMLGDGTLAGFELAARDAVSRVLANPDVQNAAESIRQGALKLSDYLAQMSER</sequence>
<proteinExistence type="predicted"/>
<feature type="domain" description="Arf-GAP" evidence="7">
    <location>
        <begin position="10"/>
        <end position="131"/>
    </location>
</feature>
<keyword evidence="4" id="KW-0862">Zinc</keyword>
<evidence type="ECO:0000313" key="8">
    <source>
        <dbReference type="EMBL" id="PIL34902.1"/>
    </source>
</evidence>
<feature type="region of interest" description="Disordered" evidence="6">
    <location>
        <begin position="291"/>
        <end position="322"/>
    </location>
</feature>